<evidence type="ECO:0000313" key="4">
    <source>
        <dbReference type="EMBL" id="MEZ7197454.1"/>
    </source>
</evidence>
<reference evidence="4 5" key="1">
    <citation type="submission" date="2024-08" db="EMBL/GenBank/DDBJ databases">
        <title>Sulfate-reducing bacteria isolated from formation water of the oil field in Kazakhstan and description of Pseudodesulfovibrio sp.</title>
        <authorList>
            <person name="Bidzhieva S.K."/>
            <person name="Tourova T.P."/>
            <person name="Grouzdev D.S."/>
            <person name="Beletsky A.V."/>
            <person name="Sokolova D.S."/>
            <person name="Samigullina S.R."/>
            <person name="Poltaraus A.B."/>
            <person name="Avtukh A.N."/>
            <person name="Tereshina V.M."/>
            <person name="Zhaparov N.S."/>
            <person name="Mardanov A.V."/>
            <person name="Nazina T.N."/>
        </authorList>
    </citation>
    <scope>NUCLEOTIDE SEQUENCE [LARGE SCALE GENOMIC DNA]</scope>
    <source>
        <strain evidence="4 5">9FUS</strain>
    </source>
</reference>
<sequence length="247" mass="28366">MKRTLVLIALLVFLTGPARPASAERLVTVAFPLFAPYRTLENGRPAGLVVALLDDVAKRMGFKVKFVEVSFHRAMYMLDNGDVDIMPGLFKRKDREERYLYVETPYRYERTSFFVLRDGPRIDSYDDLRGLTIGTLEEVKYFDRFDNDDTLTKKPVLSDMLNIRKLLEGRIDCFAMAGEVAKQKIVMAGAEKSIVQAAFRPAQKDGVYLVFSRRSPNKDLVEKLNETLSAMEKEGELSRLYQRYFGY</sequence>
<protein>
    <submittedName>
        <fullName evidence="4">Substrate-binding periplasmic protein</fullName>
    </submittedName>
</protein>
<gene>
    <name evidence="4" type="ORF">AB6M95_11880</name>
</gene>
<evidence type="ECO:0000256" key="1">
    <source>
        <dbReference type="ARBA" id="ARBA00022729"/>
    </source>
</evidence>
<accession>A0ABV4K3B7</accession>
<dbReference type="InterPro" id="IPR001638">
    <property type="entry name" value="Solute-binding_3/MltF_N"/>
</dbReference>
<organism evidence="4 5">
    <name type="scientific">Pseudodesulfovibrio karagichevae</name>
    <dbReference type="NCBI Taxonomy" id="3239305"/>
    <lineage>
        <taxon>Bacteria</taxon>
        <taxon>Pseudomonadati</taxon>
        <taxon>Thermodesulfobacteriota</taxon>
        <taxon>Desulfovibrionia</taxon>
        <taxon>Desulfovibrionales</taxon>
        <taxon>Desulfovibrionaceae</taxon>
    </lineage>
</organism>
<comment type="caution">
    <text evidence="4">The sequence shown here is derived from an EMBL/GenBank/DDBJ whole genome shotgun (WGS) entry which is preliminary data.</text>
</comment>
<proteinExistence type="predicted"/>
<feature type="domain" description="Solute-binding protein family 3/N-terminal" evidence="3">
    <location>
        <begin position="26"/>
        <end position="246"/>
    </location>
</feature>
<dbReference type="SMART" id="SM00062">
    <property type="entry name" value="PBPb"/>
    <property type="match status" value="1"/>
</dbReference>
<feature type="chain" id="PRO_5046672146" evidence="2">
    <location>
        <begin position="24"/>
        <end position="247"/>
    </location>
</feature>
<keyword evidence="5" id="KW-1185">Reference proteome</keyword>
<dbReference type="Gene3D" id="3.40.190.10">
    <property type="entry name" value="Periplasmic binding protein-like II"/>
    <property type="match status" value="2"/>
</dbReference>
<dbReference type="SUPFAM" id="SSF53850">
    <property type="entry name" value="Periplasmic binding protein-like II"/>
    <property type="match status" value="1"/>
</dbReference>
<evidence type="ECO:0000313" key="5">
    <source>
        <dbReference type="Proteomes" id="UP001568698"/>
    </source>
</evidence>
<evidence type="ECO:0000259" key="3">
    <source>
        <dbReference type="SMART" id="SM00062"/>
    </source>
</evidence>
<evidence type="ECO:0000256" key="2">
    <source>
        <dbReference type="SAM" id="SignalP"/>
    </source>
</evidence>
<dbReference type="PANTHER" id="PTHR35936:SF19">
    <property type="entry name" value="AMINO-ACID-BINDING PROTEIN YXEM-RELATED"/>
    <property type="match status" value="1"/>
</dbReference>
<keyword evidence="1 2" id="KW-0732">Signal</keyword>
<dbReference type="Proteomes" id="UP001568698">
    <property type="component" value="Unassembled WGS sequence"/>
</dbReference>
<dbReference type="Pfam" id="PF00497">
    <property type="entry name" value="SBP_bac_3"/>
    <property type="match status" value="1"/>
</dbReference>
<feature type="signal peptide" evidence="2">
    <location>
        <begin position="1"/>
        <end position="23"/>
    </location>
</feature>
<name>A0ABV4K3B7_9BACT</name>
<dbReference type="EMBL" id="JBGLYH010000033">
    <property type="protein sequence ID" value="MEZ7197454.1"/>
    <property type="molecule type" value="Genomic_DNA"/>
</dbReference>
<dbReference type="RefSeq" id="WP_371386970.1">
    <property type="nucleotide sequence ID" value="NZ_JBGLYH010000033.1"/>
</dbReference>
<dbReference type="PANTHER" id="PTHR35936">
    <property type="entry name" value="MEMBRANE-BOUND LYTIC MUREIN TRANSGLYCOSYLASE F"/>
    <property type="match status" value="1"/>
</dbReference>